<reference evidence="1" key="1">
    <citation type="submission" date="2023-05" db="EMBL/GenBank/DDBJ databases">
        <authorList>
            <consortium name="ELIXIR-Norway"/>
        </authorList>
    </citation>
    <scope>NUCLEOTIDE SEQUENCE</scope>
</reference>
<proteinExistence type="predicted"/>
<sequence length="116" mass="12758">MKLWFQARSTAASTPLVCFRLNLTRQPRKKEAVAQEESGQSSASHILSRLLTGLPQSSVGISRPQGTATTGLVSQPAASQNGYEQDFRTWRLTPHLPQPYLENPPAQQACSHSFSH</sequence>
<accession>A0AC59Z0R1</accession>
<reference evidence="1" key="2">
    <citation type="submission" date="2025-03" db="EMBL/GenBank/DDBJ databases">
        <authorList>
            <consortium name="ELIXIR-Norway"/>
            <consortium name="Elixir Norway"/>
        </authorList>
    </citation>
    <scope>NUCLEOTIDE SEQUENCE</scope>
</reference>
<name>A0AC59Z0R1_RANTA</name>
<evidence type="ECO:0000313" key="1">
    <source>
        <dbReference type="EMBL" id="CAN0132979.1"/>
    </source>
</evidence>
<gene>
    <name evidence="1" type="ORF">MRATA1EN22A_LOCUS12542</name>
</gene>
<evidence type="ECO:0000313" key="2">
    <source>
        <dbReference type="Proteomes" id="UP001162501"/>
    </source>
</evidence>
<protein>
    <submittedName>
        <fullName evidence="1">Uncharacterized protein</fullName>
    </submittedName>
</protein>
<dbReference type="Proteomes" id="UP001162501">
    <property type="component" value="Chromosome 21"/>
</dbReference>
<dbReference type="EMBL" id="OX596105">
    <property type="protein sequence ID" value="CAN0132979.1"/>
    <property type="molecule type" value="Genomic_DNA"/>
</dbReference>
<organism evidence="1 2">
    <name type="scientific">Rangifer tarandus platyrhynchus</name>
    <name type="common">Svalbard reindeer</name>
    <dbReference type="NCBI Taxonomy" id="3082113"/>
    <lineage>
        <taxon>Eukaryota</taxon>
        <taxon>Metazoa</taxon>
        <taxon>Chordata</taxon>
        <taxon>Craniata</taxon>
        <taxon>Vertebrata</taxon>
        <taxon>Euteleostomi</taxon>
        <taxon>Mammalia</taxon>
        <taxon>Eutheria</taxon>
        <taxon>Laurasiatheria</taxon>
        <taxon>Artiodactyla</taxon>
        <taxon>Ruminantia</taxon>
        <taxon>Pecora</taxon>
        <taxon>Cervidae</taxon>
        <taxon>Odocoileinae</taxon>
        <taxon>Rangifer</taxon>
    </lineage>
</organism>